<evidence type="ECO:0000313" key="2">
    <source>
        <dbReference type="RefSeq" id="XP_065656240.1"/>
    </source>
</evidence>
<protein>
    <submittedName>
        <fullName evidence="2">Uncharacterized protein LOC136081866</fullName>
    </submittedName>
</protein>
<sequence length="1047" mass="119056">MKEILLVIVYFAFARAKDLHKQNRLKSVLQTSKKGFNAADSNTKKFDYININKEFSPIENSLIGTLNVLKKEYFVSFNIKPETYSIGFKNVIHLTLGENMNTYGDRNPGVWFHNDGSGRLRIYAAVNGDNIYYFDTPASIKSGEWSNVRIYQNINNGKYFFSIDINGINIHRVENSDARDFKNMMVYASDPWYPTQNGTLSDLQIFNGKPEFIVGNVSTPLVKGSLIAEIPNLDKEHLISFDFYPNKLESGWRNVIHFTIGSGGNNYGDRVPGIWFYEARLRVDLPINNNSFYTFFTKPIELNLWSNIEICQTSKDSVYEYTIKVNRELVFSKINQEAKSFDKVKVFASDPWHEVQEGSIKNLFVINGISGGGNQLINVFNPDFIDIKKEIFLTQGTLLGTLNVVKKEYFVSFNIKPVTYSVGFKSVLHITLGENMNTYGDRNPGVWFHNDGSGRLRIHAAVNSDNIYYFDTSAPLMLNEWSNIKIHQSLYGGKYWFSVDINGVNVHKVENSDARDFKNMMVFASDPWYPSQNGSISDLLIFNGKPDFIVGNIITPLVKGNLIAEIPKLDKEYLISFDLYPNKIDSGLYNIIHFTIGSRGGNYGDRVPEIWFNDDNKGGLRIDLPINNNSYYTYFTKPLAVKTWTNIEVSQISKGSVHLSIIKLNGEIAFSEINNQVQNFDNVKVFASNPWNNAQDGFIKNLFVLNGISNGGNEPITVFNLDYIEIKREFSLTQGSLVGTLNVLRKEYFVSFNVKPVTYSNICKNVLHLTLGGNIKTYGDRNPGVWFHNDGSGRARIYAAVNGNFKYYFDTTLPLSLGEWSNIRIYQSMYDGKYWFSVDINGVNIHKVENSDARDFKNMMVYASDPWYSAQDGSLSDLQIFNGKLEFIIGNVTTPLLKGKLIAEISKLDKEHLISFDIYPNKFKSGLHNVIHFTIGSSGGSYGDRVPGIWFNEDSKGGLRIDLPINNNPFYTFFSKSLDMQKWSNIEISQTLKGSIYLYIIKINGENVFSEINKQAQSFNHVKVFASNPWHNVQDGLIRNFFVINGN</sequence>
<dbReference type="GeneID" id="136081866"/>
<keyword evidence="1" id="KW-1185">Reference proteome</keyword>
<dbReference type="Proteomes" id="UP001652625">
    <property type="component" value="Chromosome 06"/>
</dbReference>
<dbReference type="RefSeq" id="XP_065656240.1">
    <property type="nucleotide sequence ID" value="XM_065800168.1"/>
</dbReference>
<evidence type="ECO:0000313" key="1">
    <source>
        <dbReference type="Proteomes" id="UP001652625"/>
    </source>
</evidence>
<proteinExistence type="predicted"/>
<reference evidence="2" key="1">
    <citation type="submission" date="2025-08" db="UniProtKB">
        <authorList>
            <consortium name="RefSeq"/>
        </authorList>
    </citation>
    <scope>IDENTIFICATION</scope>
</reference>
<organism evidence="1 2">
    <name type="scientific">Hydra vulgaris</name>
    <name type="common">Hydra</name>
    <name type="synonym">Hydra attenuata</name>
    <dbReference type="NCBI Taxonomy" id="6087"/>
    <lineage>
        <taxon>Eukaryota</taxon>
        <taxon>Metazoa</taxon>
        <taxon>Cnidaria</taxon>
        <taxon>Hydrozoa</taxon>
        <taxon>Hydroidolina</taxon>
        <taxon>Anthoathecata</taxon>
        <taxon>Aplanulata</taxon>
        <taxon>Hydridae</taxon>
        <taxon>Hydra</taxon>
    </lineage>
</organism>
<accession>A0ABM4C3U7</accession>
<gene>
    <name evidence="2" type="primary">LOC136081866</name>
</gene>
<name>A0ABM4C3U7_HYDVU</name>